<evidence type="ECO:0008006" key="3">
    <source>
        <dbReference type="Google" id="ProtNLM"/>
    </source>
</evidence>
<proteinExistence type="predicted"/>
<accession>A0A2S1LP36</accession>
<keyword evidence="2" id="KW-1185">Reference proteome</keyword>
<name>A0A2S1LP36_9FLAO</name>
<dbReference type="AlphaFoldDB" id="A0A2S1LP36"/>
<dbReference type="OrthoDB" id="1374851at2"/>
<dbReference type="EMBL" id="CP020919">
    <property type="protein sequence ID" value="AWG25479.1"/>
    <property type="molecule type" value="Genomic_DNA"/>
</dbReference>
<dbReference type="Proteomes" id="UP000244677">
    <property type="component" value="Chromosome"/>
</dbReference>
<protein>
    <recommendedName>
        <fullName evidence="3">Sugar-binding protein</fullName>
    </recommendedName>
</protein>
<sequence length="183" mass="21158">MTPKKFASPDYEEFDLVGKVKKCVWQVWDYDVIGTNTDLYSGSYKGQVSSIAVHFSGAGILLDATGERRAITTYSVQHQAMVAKADNVVLERLSKVRGTAIDYNDYTKYRVSVSKLLAQDAYFEYRYNAQGDLITMVYRDKDEPRHFTITYRYDTQGNWVERIRAETGVQEPIQKIIREITYY</sequence>
<dbReference type="RefSeq" id="WP_108737070.1">
    <property type="nucleotide sequence ID" value="NZ_CP020919.1"/>
</dbReference>
<reference evidence="1 2" key="1">
    <citation type="submission" date="2017-04" db="EMBL/GenBank/DDBJ databases">
        <title>Complete genome sequence of Flavobacterium kingsejong AJ004.</title>
        <authorList>
            <person name="Lee P.C."/>
        </authorList>
    </citation>
    <scope>NUCLEOTIDE SEQUENCE [LARGE SCALE GENOMIC DNA]</scope>
    <source>
        <strain evidence="1 2">AJ004</strain>
    </source>
</reference>
<evidence type="ECO:0000313" key="1">
    <source>
        <dbReference type="EMBL" id="AWG25479.1"/>
    </source>
</evidence>
<gene>
    <name evidence="1" type="ORF">FK004_09640</name>
</gene>
<evidence type="ECO:0000313" key="2">
    <source>
        <dbReference type="Proteomes" id="UP000244677"/>
    </source>
</evidence>
<organism evidence="1 2">
    <name type="scientific">Flavobacterium kingsejongi</name>
    <dbReference type="NCBI Taxonomy" id="1678728"/>
    <lineage>
        <taxon>Bacteria</taxon>
        <taxon>Pseudomonadati</taxon>
        <taxon>Bacteroidota</taxon>
        <taxon>Flavobacteriia</taxon>
        <taxon>Flavobacteriales</taxon>
        <taxon>Flavobacteriaceae</taxon>
        <taxon>Flavobacterium</taxon>
    </lineage>
</organism>
<dbReference type="KEGG" id="fki:FK004_09640"/>